<proteinExistence type="predicted"/>
<keyword evidence="2" id="KW-1185">Reference proteome</keyword>
<dbReference type="EMBL" id="JANBUP010004542">
    <property type="protein sequence ID" value="KAJ2793804.1"/>
    <property type="molecule type" value="Genomic_DNA"/>
</dbReference>
<protein>
    <submittedName>
        <fullName evidence="1">Uncharacterized protein</fullName>
    </submittedName>
</protein>
<organism evidence="1 2">
    <name type="scientific">Coemansia furcata</name>
    <dbReference type="NCBI Taxonomy" id="417177"/>
    <lineage>
        <taxon>Eukaryota</taxon>
        <taxon>Fungi</taxon>
        <taxon>Fungi incertae sedis</taxon>
        <taxon>Zoopagomycota</taxon>
        <taxon>Kickxellomycotina</taxon>
        <taxon>Kickxellomycetes</taxon>
        <taxon>Kickxellales</taxon>
        <taxon>Kickxellaceae</taxon>
        <taxon>Coemansia</taxon>
    </lineage>
</organism>
<reference evidence="1" key="1">
    <citation type="submission" date="2022-07" db="EMBL/GenBank/DDBJ databases">
        <title>Phylogenomic reconstructions and comparative analyses of Kickxellomycotina fungi.</title>
        <authorList>
            <person name="Reynolds N.K."/>
            <person name="Stajich J.E."/>
            <person name="Barry K."/>
            <person name="Grigoriev I.V."/>
            <person name="Crous P."/>
            <person name="Smith M.E."/>
        </authorList>
    </citation>
    <scope>NUCLEOTIDE SEQUENCE</scope>
    <source>
        <strain evidence="1">CBS 102833</strain>
    </source>
</reference>
<feature type="non-terminal residue" evidence="1">
    <location>
        <position position="1"/>
    </location>
</feature>
<sequence>QTMRNFMNSLHKDSLIAQQTRAQGLHTQLYGVSDNDVFSSSAYGNNDVDDSYIDNENNRERKPAPAATTNFADPAYIASTYPAPTYAISNYNPANYSFGNPSITYTTSNTHVL</sequence>
<comment type="caution">
    <text evidence="1">The sequence shown here is derived from an EMBL/GenBank/DDBJ whole genome shotgun (WGS) entry which is preliminary data.</text>
</comment>
<evidence type="ECO:0000313" key="2">
    <source>
        <dbReference type="Proteomes" id="UP001140096"/>
    </source>
</evidence>
<evidence type="ECO:0000313" key="1">
    <source>
        <dbReference type="EMBL" id="KAJ2793804.1"/>
    </source>
</evidence>
<accession>A0ACC1KRT7</accession>
<gene>
    <name evidence="1" type="ORF">H4S07_006942</name>
</gene>
<dbReference type="Proteomes" id="UP001140096">
    <property type="component" value="Unassembled WGS sequence"/>
</dbReference>
<name>A0ACC1KRT7_9FUNG</name>